<reference evidence="8 9" key="1">
    <citation type="journal article" date="2018" name="BMC Genomics">
        <title>Genomic comparison of Trypanosoma conorhini and Trypanosoma rangeli to Trypanosoma cruzi strains of high and low virulence.</title>
        <authorList>
            <person name="Bradwell K.R."/>
            <person name="Koparde V.N."/>
            <person name="Matveyev A.V."/>
            <person name="Serrano M.G."/>
            <person name="Alves J.M."/>
            <person name="Parikh H."/>
            <person name="Huang B."/>
            <person name="Lee V."/>
            <person name="Espinosa-Alvarez O."/>
            <person name="Ortiz P.A."/>
            <person name="Costa-Martins A.G."/>
            <person name="Teixeira M.M."/>
            <person name="Buck G.A."/>
        </authorList>
    </citation>
    <scope>NUCLEOTIDE SEQUENCE [LARGE SCALE GENOMIC DNA]</scope>
    <source>
        <strain evidence="8 9">025E</strain>
    </source>
</reference>
<accession>A0A422MQT9</accession>
<evidence type="ECO:0000256" key="4">
    <source>
        <dbReference type="ARBA" id="ARBA00023136"/>
    </source>
</evidence>
<dbReference type="GO" id="GO:0031464">
    <property type="term" value="C:Cul4A-RING E3 ubiquitin ligase complex"/>
    <property type="evidence" value="ECO:0007669"/>
    <property type="project" value="TreeGrafter"/>
</dbReference>
<keyword evidence="9" id="KW-1185">Reference proteome</keyword>
<comment type="subcellular location">
    <subcellularLocation>
        <location evidence="1">Membrane</location>
        <topology evidence="1">Multi-pass membrane protein</topology>
    </subcellularLocation>
</comment>
<dbReference type="EMBL" id="MKKU01001411">
    <property type="protein sequence ID" value="RNE95561.1"/>
    <property type="molecule type" value="Genomic_DNA"/>
</dbReference>
<feature type="transmembrane region" description="Helical" evidence="6">
    <location>
        <begin position="159"/>
        <end position="177"/>
    </location>
</feature>
<evidence type="ECO:0000256" key="5">
    <source>
        <dbReference type="SAM" id="MobiDB-lite"/>
    </source>
</evidence>
<feature type="transmembrane region" description="Helical" evidence="6">
    <location>
        <begin position="251"/>
        <end position="272"/>
    </location>
</feature>
<dbReference type="PANTHER" id="PTHR14255:SF3">
    <property type="entry name" value="SULFITE EXPORTER TAUE_SAFE FAMILY PROTEIN 5-RELATED"/>
    <property type="match status" value="1"/>
</dbReference>
<evidence type="ECO:0000256" key="2">
    <source>
        <dbReference type="ARBA" id="ARBA00022692"/>
    </source>
</evidence>
<feature type="transmembrane region" description="Helical" evidence="6">
    <location>
        <begin position="83"/>
        <end position="113"/>
    </location>
</feature>
<feature type="transmembrane region" description="Helical" evidence="6">
    <location>
        <begin position="323"/>
        <end position="351"/>
    </location>
</feature>
<evidence type="ECO:0000256" key="7">
    <source>
        <dbReference type="SAM" id="SignalP"/>
    </source>
</evidence>
<feature type="chain" id="PRO_5019024184" description="Sulfite exporter TauE/SafE" evidence="7">
    <location>
        <begin position="24"/>
        <end position="470"/>
    </location>
</feature>
<comment type="caution">
    <text evidence="8">The sequence shown here is derived from an EMBL/GenBank/DDBJ whole genome shotgun (WGS) entry which is preliminary data.</text>
</comment>
<keyword evidence="7" id="KW-0732">Signal</keyword>
<keyword evidence="2 6" id="KW-0812">Transmembrane</keyword>
<feature type="transmembrane region" description="Helical" evidence="6">
    <location>
        <begin position="421"/>
        <end position="443"/>
    </location>
</feature>
<evidence type="ECO:0000313" key="8">
    <source>
        <dbReference type="EMBL" id="RNE95561.1"/>
    </source>
</evidence>
<evidence type="ECO:0000256" key="6">
    <source>
        <dbReference type="SAM" id="Phobius"/>
    </source>
</evidence>
<dbReference type="Pfam" id="PF01925">
    <property type="entry name" value="TauE"/>
    <property type="match status" value="1"/>
</dbReference>
<dbReference type="OrthoDB" id="434519at2759"/>
<feature type="transmembrane region" description="Helical" evidence="6">
    <location>
        <begin position="284"/>
        <end position="303"/>
    </location>
</feature>
<keyword evidence="4 6" id="KW-0472">Membrane</keyword>
<dbReference type="AlphaFoldDB" id="A0A422MQT9"/>
<feature type="region of interest" description="Disordered" evidence="5">
    <location>
        <begin position="220"/>
        <end position="247"/>
    </location>
</feature>
<dbReference type="RefSeq" id="XP_029223095.1">
    <property type="nucleotide sequence ID" value="XM_029376778.1"/>
</dbReference>
<dbReference type="GeneID" id="40323594"/>
<dbReference type="InterPro" id="IPR002781">
    <property type="entry name" value="TM_pro_TauE-like"/>
</dbReference>
<keyword evidence="3 6" id="KW-1133">Transmembrane helix</keyword>
<protein>
    <recommendedName>
        <fullName evidence="10">Sulfite exporter TauE/SafE</fullName>
    </recommendedName>
</protein>
<feature type="signal peptide" evidence="7">
    <location>
        <begin position="1"/>
        <end position="23"/>
    </location>
</feature>
<evidence type="ECO:0000313" key="9">
    <source>
        <dbReference type="Proteomes" id="UP000284403"/>
    </source>
</evidence>
<dbReference type="GO" id="GO:0016567">
    <property type="term" value="P:protein ubiquitination"/>
    <property type="evidence" value="ECO:0007669"/>
    <property type="project" value="TreeGrafter"/>
</dbReference>
<gene>
    <name evidence="8" type="ORF">Tco025E_09983</name>
</gene>
<proteinExistence type="predicted"/>
<name>A0A422MQT9_9TRYP</name>
<evidence type="ECO:0008006" key="10">
    <source>
        <dbReference type="Google" id="ProtNLM"/>
    </source>
</evidence>
<dbReference type="GO" id="GO:0016020">
    <property type="term" value="C:membrane"/>
    <property type="evidence" value="ECO:0007669"/>
    <property type="project" value="UniProtKB-SubCell"/>
</dbReference>
<sequence length="470" mass="50162">MQREKGLLLFLLLALLASRGALGEKCTRVNQCLQCGKLACDTNLGICVSCNVTADCYPSAMECREGKCVVKGLASGFSALSGVALLCAFAVCSIAVLAGVGGGGILVPMFCLLMGVPMDVAVGLSQATICGQSILNVFLAVQRRFPSTELARPLVNYQYLTLLVPLGVIGTLVGGVLNKLCPDLLRLILLFVLLVMVLYRTVLKLVAQYRKDQAVRRETAPVPASEEGEVEGAEDALGVSEEPPRPAQPQYPWLEIVCVISSFIVNLAFAAWRPRTKCGGGVYIVTYCVPIAANVFLFTWYRFRLASLEQSKLLFYWNAKTTILYPLVAVVAGIAAAMLGIGGGLVLGFVLYEVGLIPEEVSATGGTVTLFLAFSSELSLLLEGNFLIDYAGVFFGCGLLSTVVGQFVFMRLIKKFNLRYLIVAALVTIIAGSLAFLSGYGIYHSLTLVHDGGSIVAFGRVCRAKSGGSK</sequence>
<dbReference type="Proteomes" id="UP000284403">
    <property type="component" value="Unassembled WGS sequence"/>
</dbReference>
<dbReference type="PANTHER" id="PTHR14255">
    <property type="entry name" value="CEREBLON"/>
    <property type="match status" value="1"/>
</dbReference>
<feature type="transmembrane region" description="Helical" evidence="6">
    <location>
        <begin position="184"/>
        <end position="202"/>
    </location>
</feature>
<evidence type="ECO:0000256" key="3">
    <source>
        <dbReference type="ARBA" id="ARBA00022989"/>
    </source>
</evidence>
<organism evidence="8 9">
    <name type="scientific">Trypanosoma conorhini</name>
    <dbReference type="NCBI Taxonomy" id="83891"/>
    <lineage>
        <taxon>Eukaryota</taxon>
        <taxon>Discoba</taxon>
        <taxon>Euglenozoa</taxon>
        <taxon>Kinetoplastea</taxon>
        <taxon>Metakinetoplastina</taxon>
        <taxon>Trypanosomatida</taxon>
        <taxon>Trypanosomatidae</taxon>
        <taxon>Trypanosoma</taxon>
    </lineage>
</organism>
<feature type="transmembrane region" description="Helical" evidence="6">
    <location>
        <begin position="388"/>
        <end position="409"/>
    </location>
</feature>
<evidence type="ECO:0000256" key="1">
    <source>
        <dbReference type="ARBA" id="ARBA00004141"/>
    </source>
</evidence>